<evidence type="ECO:0000256" key="2">
    <source>
        <dbReference type="ARBA" id="ARBA00022670"/>
    </source>
</evidence>
<dbReference type="AlphaFoldDB" id="A0A811S7M2"/>
<proteinExistence type="inferred from homology"/>
<evidence type="ECO:0000313" key="9">
    <source>
        <dbReference type="EMBL" id="CAD6337034.1"/>
    </source>
</evidence>
<dbReference type="FunFam" id="2.40.70.10:FF:000015">
    <property type="entry name" value="Aspartyl protease family protein"/>
    <property type="match status" value="1"/>
</dbReference>
<dbReference type="InterPro" id="IPR033121">
    <property type="entry name" value="PEPTIDASE_A1"/>
</dbReference>
<dbReference type="InterPro" id="IPR032799">
    <property type="entry name" value="TAXi_C"/>
</dbReference>
<keyword evidence="3 6" id="KW-0064">Aspartyl protease</keyword>
<dbReference type="PRINTS" id="PR00792">
    <property type="entry name" value="PEPSIN"/>
</dbReference>
<dbReference type="InterPro" id="IPR021109">
    <property type="entry name" value="Peptidase_aspartic_dom_sf"/>
</dbReference>
<keyword evidence="10" id="KW-1185">Reference proteome</keyword>
<evidence type="ECO:0000256" key="1">
    <source>
        <dbReference type="ARBA" id="ARBA00007447"/>
    </source>
</evidence>
<dbReference type="Proteomes" id="UP000604825">
    <property type="component" value="Unassembled WGS sequence"/>
</dbReference>
<evidence type="ECO:0000256" key="7">
    <source>
        <dbReference type="SAM" id="MobiDB-lite"/>
    </source>
</evidence>
<reference evidence="9" key="1">
    <citation type="submission" date="2020-10" db="EMBL/GenBank/DDBJ databases">
        <authorList>
            <person name="Han B."/>
            <person name="Lu T."/>
            <person name="Zhao Q."/>
            <person name="Huang X."/>
            <person name="Zhao Y."/>
        </authorList>
    </citation>
    <scope>NUCLEOTIDE SEQUENCE</scope>
</reference>
<comment type="similarity">
    <text evidence="1 6">Belongs to the peptidase A1 family.</text>
</comment>
<dbReference type="InterPro" id="IPR032861">
    <property type="entry name" value="TAXi_N"/>
</dbReference>
<dbReference type="SUPFAM" id="SSF50630">
    <property type="entry name" value="Acid proteases"/>
    <property type="match status" value="1"/>
</dbReference>
<protein>
    <recommendedName>
        <fullName evidence="8">Peptidase A1 domain-containing protein</fullName>
    </recommendedName>
</protein>
<comment type="caution">
    <text evidence="9">The sequence shown here is derived from an EMBL/GenBank/DDBJ whole genome shotgun (WGS) entry which is preliminary data.</text>
</comment>
<dbReference type="FunFam" id="2.40.70.10:FF:000061">
    <property type="entry name" value="Aspartyl protease APCB1"/>
    <property type="match status" value="1"/>
</dbReference>
<evidence type="ECO:0000256" key="5">
    <source>
        <dbReference type="PIRSR" id="PIRSR601461-1"/>
    </source>
</evidence>
<evidence type="ECO:0000256" key="3">
    <source>
        <dbReference type="ARBA" id="ARBA00022750"/>
    </source>
</evidence>
<dbReference type="GO" id="GO:0004190">
    <property type="term" value="F:aspartic-type endopeptidase activity"/>
    <property type="evidence" value="ECO:0007669"/>
    <property type="project" value="UniProtKB-KW"/>
</dbReference>
<dbReference type="PROSITE" id="PS00141">
    <property type="entry name" value="ASP_PROTEASE"/>
    <property type="match status" value="1"/>
</dbReference>
<evidence type="ECO:0000256" key="4">
    <source>
        <dbReference type="ARBA" id="ARBA00022801"/>
    </source>
</evidence>
<keyword evidence="2 6" id="KW-0645">Protease</keyword>
<feature type="domain" description="Peptidase A1" evidence="8">
    <location>
        <begin position="162"/>
        <end position="507"/>
    </location>
</feature>
<organism evidence="9 10">
    <name type="scientific">Miscanthus lutarioriparius</name>
    <dbReference type="NCBI Taxonomy" id="422564"/>
    <lineage>
        <taxon>Eukaryota</taxon>
        <taxon>Viridiplantae</taxon>
        <taxon>Streptophyta</taxon>
        <taxon>Embryophyta</taxon>
        <taxon>Tracheophyta</taxon>
        <taxon>Spermatophyta</taxon>
        <taxon>Magnoliopsida</taxon>
        <taxon>Liliopsida</taxon>
        <taxon>Poales</taxon>
        <taxon>Poaceae</taxon>
        <taxon>PACMAD clade</taxon>
        <taxon>Panicoideae</taxon>
        <taxon>Andropogonodae</taxon>
        <taxon>Andropogoneae</taxon>
        <taxon>Saccharinae</taxon>
        <taxon>Miscanthus</taxon>
    </lineage>
</organism>
<dbReference type="InterPro" id="IPR001461">
    <property type="entry name" value="Aspartic_peptidase_A1"/>
</dbReference>
<evidence type="ECO:0000259" key="8">
    <source>
        <dbReference type="PROSITE" id="PS51767"/>
    </source>
</evidence>
<keyword evidence="4 6" id="KW-0378">Hydrolase</keyword>
<dbReference type="Pfam" id="PF14543">
    <property type="entry name" value="TAXi_N"/>
    <property type="match status" value="1"/>
</dbReference>
<dbReference type="PANTHER" id="PTHR13683:SF316">
    <property type="entry name" value="ASPARTYL PROTEASE APCB1"/>
    <property type="match status" value="1"/>
</dbReference>
<dbReference type="PROSITE" id="PS51767">
    <property type="entry name" value="PEPTIDASE_A1"/>
    <property type="match status" value="1"/>
</dbReference>
<feature type="region of interest" description="Disordered" evidence="7">
    <location>
        <begin position="1"/>
        <end position="71"/>
    </location>
</feature>
<gene>
    <name evidence="9" type="ORF">NCGR_LOCUS61132</name>
</gene>
<dbReference type="InterPro" id="IPR001969">
    <property type="entry name" value="Aspartic_peptidase_AS"/>
</dbReference>
<dbReference type="Pfam" id="PF14541">
    <property type="entry name" value="TAXi_C"/>
    <property type="match status" value="1"/>
</dbReference>
<dbReference type="Gene3D" id="2.40.70.10">
    <property type="entry name" value="Acid Proteases"/>
    <property type="match status" value="2"/>
</dbReference>
<evidence type="ECO:0000256" key="6">
    <source>
        <dbReference type="RuleBase" id="RU000454"/>
    </source>
</evidence>
<dbReference type="OrthoDB" id="2747330at2759"/>
<feature type="active site" evidence="5">
    <location>
        <position position="180"/>
    </location>
</feature>
<name>A0A811S7M2_9POAL</name>
<dbReference type="GO" id="GO:0006508">
    <property type="term" value="P:proteolysis"/>
    <property type="evidence" value="ECO:0007669"/>
    <property type="project" value="UniProtKB-KW"/>
</dbReference>
<dbReference type="PANTHER" id="PTHR13683">
    <property type="entry name" value="ASPARTYL PROTEASES"/>
    <property type="match status" value="1"/>
</dbReference>
<evidence type="ECO:0000313" key="10">
    <source>
        <dbReference type="Proteomes" id="UP000604825"/>
    </source>
</evidence>
<accession>A0A811S7M2</accession>
<feature type="active site" evidence="5">
    <location>
        <position position="378"/>
    </location>
</feature>
<dbReference type="EMBL" id="CAJGYO010000018">
    <property type="protein sequence ID" value="CAD6337034.1"/>
    <property type="molecule type" value="Genomic_DNA"/>
</dbReference>
<sequence>MAATPVTSPSPSPGPPPEEDEGRKQQHQRVPNGYVMIVVPNAGHELPASSLPHDADAPEDEEERPRPPGATSSLWRAAVLALGAVAVAGYVCLYAGGDAAGAAWRLLETREDDGGGEDPVGGRRSFLLPLYPKPRRGGATKRASGDDWPQNSTGNLFPEGLYYTTISLGNPPRPYFLDVDTGSHATWIQCDAPCTSCAKGAHPVYRPARTNLVPASDPLCGRVQHDNPNQCDYDISYADGSSSMGIHVRDNMQFISEDGERENADIVFGCGYDQQGILLNRLENTDGILGLSNQALSLPTQLASRGIISNAFGHCVTRDPSGGGYLFLGDDYIPRWGMTWVPIRDGPADDIRRAQVQQVNHGEQQLNVQGKLTQVIFDSGSTYTYFPNEALINLISSLKAASPRFVQDDSDKTLPFCMKADFPVRSVDDVKYFFKTLSLQFEKRFFFSRTFNIRPEDYLIISDKGNVCLGVLDGTTIGYDSVIIVGDVSLRGKLIAYDNDENEVGWIDSDCTNPRRPSRIPSFLRRALHNQLL</sequence>